<accession>I0IJE3</accession>
<protein>
    <submittedName>
        <fullName evidence="1">Uncharacterized protein</fullName>
    </submittedName>
</protein>
<dbReference type="AlphaFoldDB" id="I0IJE3"/>
<keyword evidence="1" id="KW-0614">Plasmid</keyword>
<reference evidence="1 2" key="1">
    <citation type="submission" date="2012-02" db="EMBL/GenBank/DDBJ databases">
        <title>Complete genome sequence of Phycisphaera mikurensis NBRC 102666.</title>
        <authorList>
            <person name="Ankai A."/>
            <person name="Hosoyama A."/>
            <person name="Terui Y."/>
            <person name="Sekine M."/>
            <person name="Fukai R."/>
            <person name="Kato Y."/>
            <person name="Nakamura S."/>
            <person name="Yamada-Narita S."/>
            <person name="Kawakoshi A."/>
            <person name="Fukunaga Y."/>
            <person name="Yamazaki S."/>
            <person name="Fujita N."/>
        </authorList>
    </citation>
    <scope>NUCLEOTIDE SEQUENCE [LARGE SCALE GENOMIC DNA]</scope>
    <source>
        <strain evidence="2">NBRC 102666 / KCTC 22515 / FYK2301M01</strain>
        <plasmid evidence="1 2">pPSMK1</plasmid>
    </source>
</reference>
<name>I0IJE3_PHYMF</name>
<dbReference type="OrthoDB" id="7068830at2"/>
<organism evidence="1 2">
    <name type="scientific">Phycisphaera mikurensis (strain NBRC 102666 / KCTC 22515 / FYK2301M01)</name>
    <dbReference type="NCBI Taxonomy" id="1142394"/>
    <lineage>
        <taxon>Bacteria</taxon>
        <taxon>Pseudomonadati</taxon>
        <taxon>Planctomycetota</taxon>
        <taxon>Phycisphaerae</taxon>
        <taxon>Phycisphaerales</taxon>
        <taxon>Phycisphaeraceae</taxon>
        <taxon>Phycisphaera</taxon>
    </lineage>
</organism>
<dbReference type="EMBL" id="AP012339">
    <property type="protein sequence ID" value="BAM05381.1"/>
    <property type="molecule type" value="Genomic_DNA"/>
</dbReference>
<geneLocation type="plasmid" evidence="1 2">
    <name>pPSMK1</name>
</geneLocation>
<gene>
    <name evidence="1" type="ordered locus">PSMK_p00190</name>
</gene>
<evidence type="ECO:0000313" key="2">
    <source>
        <dbReference type="Proteomes" id="UP000007881"/>
    </source>
</evidence>
<dbReference type="RefSeq" id="WP_014438584.1">
    <property type="nucleotide sequence ID" value="NC_017081.1"/>
</dbReference>
<dbReference type="HOGENOM" id="CLU_475555_0_0_0"/>
<proteinExistence type="predicted"/>
<sequence length="573" mass="64099">MPRLQHLSSGDRNCRFMPVDRRVPFRLSAFWRHLDDLGLTHPDRLDPERLIRRGWLRPLFTLSAEKAGSEDAPSRVDLWLGTRLGDRFDSFAGDWWSADLDRVEDPDTDAILAAGREPTAPQAGEEDDWHADRIEVYRYHQAFLVADLQERCTSRSDPLACDLDGAHAALQSNQQRQAREAAAVRKQWADIAPVLDRVSLWRTAVSTHAFPGLTPADGSDAWVWADAEADLLARDAETGAAWEEDIRAAYLTTWERWRRMLPGGPLASPKLVGLFRQDVQHAIAAAETTTGQSVDFLDETWDYGRPWHADASRGRRSWARLLEVLPFEEDVAMVEFPVRARIYLRGLQHMACRTLDETDLFQAVSPVRHRPLVNRILLSFRRTHEDLDVSLSSDPRAVLPAKERITSIHQTLLDLEKALIAWSIRVTNPAKEPDLRKCMKQLLGFMLDQQGWSGGEIATRKGQLEKLCEGRSGSKAHITGELPLIDMADVPQAPPALQEFFIAAVNFLVGRNHAAHSSSVDRSIIYVQKDEERDEHVGGRILTGALVVFMELTAALAEEAGTAATGTGGEACS</sequence>
<keyword evidence="2" id="KW-1185">Reference proteome</keyword>
<evidence type="ECO:0000313" key="1">
    <source>
        <dbReference type="EMBL" id="BAM05381.1"/>
    </source>
</evidence>
<dbReference type="KEGG" id="phm:PSMK_p00190"/>
<dbReference type="Proteomes" id="UP000007881">
    <property type="component" value="Plasmid pPSMK1"/>
</dbReference>